<evidence type="ECO:0000313" key="7">
    <source>
        <dbReference type="Proteomes" id="UP000289738"/>
    </source>
</evidence>
<name>A0A445DKW1_ARAHY</name>
<dbReference type="AlphaFoldDB" id="A0A445DKW1"/>
<dbReference type="InterPro" id="IPR050251">
    <property type="entry name" value="HpcH-HpaI_aldolase"/>
</dbReference>
<feature type="domain" description="HpcH/HpaI aldolase/citrate lyase" evidence="5">
    <location>
        <begin position="94"/>
        <end position="251"/>
    </location>
</feature>
<organism evidence="6 7">
    <name type="scientific">Arachis hypogaea</name>
    <name type="common">Peanut</name>
    <dbReference type="NCBI Taxonomy" id="3818"/>
    <lineage>
        <taxon>Eukaryota</taxon>
        <taxon>Viridiplantae</taxon>
        <taxon>Streptophyta</taxon>
        <taxon>Embryophyta</taxon>
        <taxon>Tracheophyta</taxon>
        <taxon>Spermatophyta</taxon>
        <taxon>Magnoliopsida</taxon>
        <taxon>eudicotyledons</taxon>
        <taxon>Gunneridae</taxon>
        <taxon>Pentapetalae</taxon>
        <taxon>rosids</taxon>
        <taxon>fabids</taxon>
        <taxon>Fabales</taxon>
        <taxon>Fabaceae</taxon>
        <taxon>Papilionoideae</taxon>
        <taxon>50 kb inversion clade</taxon>
        <taxon>dalbergioids sensu lato</taxon>
        <taxon>Dalbergieae</taxon>
        <taxon>Pterocarpus clade</taxon>
        <taxon>Arachis</taxon>
    </lineage>
</organism>
<feature type="region of interest" description="Disordered" evidence="4">
    <location>
        <begin position="50"/>
        <end position="70"/>
    </location>
</feature>
<dbReference type="Proteomes" id="UP000289738">
    <property type="component" value="Chromosome A04"/>
</dbReference>
<dbReference type="InterPro" id="IPR005000">
    <property type="entry name" value="Aldolase/citrate-lyase_domain"/>
</dbReference>
<keyword evidence="3" id="KW-0456">Lyase</keyword>
<evidence type="ECO:0000256" key="2">
    <source>
        <dbReference type="ARBA" id="ARBA00022723"/>
    </source>
</evidence>
<reference evidence="6 7" key="1">
    <citation type="submission" date="2019-01" db="EMBL/GenBank/DDBJ databases">
        <title>Sequencing of cultivated peanut Arachis hypogaea provides insights into genome evolution and oil improvement.</title>
        <authorList>
            <person name="Chen X."/>
        </authorList>
    </citation>
    <scope>NUCLEOTIDE SEQUENCE [LARGE SCALE GENOMIC DNA]</scope>
    <source>
        <strain evidence="7">cv. Fuhuasheng</strain>
        <tissue evidence="6">Leaves</tissue>
    </source>
</reference>
<dbReference type="InterPro" id="IPR015813">
    <property type="entry name" value="Pyrv/PenolPyrv_kinase-like_dom"/>
</dbReference>
<dbReference type="PANTHER" id="PTHR30502:SF0">
    <property type="entry name" value="PHOSPHOENOLPYRUVATE CARBOXYLASE FAMILY PROTEIN"/>
    <property type="match status" value="1"/>
</dbReference>
<dbReference type="PANTHER" id="PTHR30502">
    <property type="entry name" value="2-KETO-3-DEOXY-L-RHAMNONATE ALDOLASE"/>
    <property type="match status" value="1"/>
</dbReference>
<dbReference type="InterPro" id="IPR040442">
    <property type="entry name" value="Pyrv_kinase-like_dom_sf"/>
</dbReference>
<dbReference type="EMBL" id="SDMP01000004">
    <property type="protein sequence ID" value="RYR63819.1"/>
    <property type="molecule type" value="Genomic_DNA"/>
</dbReference>
<evidence type="ECO:0000256" key="3">
    <source>
        <dbReference type="ARBA" id="ARBA00023239"/>
    </source>
</evidence>
<evidence type="ECO:0000313" key="6">
    <source>
        <dbReference type="EMBL" id="RYR63819.1"/>
    </source>
</evidence>
<feature type="compositionally biased region" description="Basic residues" evidence="4">
    <location>
        <begin position="53"/>
        <end position="68"/>
    </location>
</feature>
<dbReference type="Gene3D" id="3.20.20.60">
    <property type="entry name" value="Phosphoenolpyruvate-binding domains"/>
    <property type="match status" value="1"/>
</dbReference>
<dbReference type="SUPFAM" id="SSF51621">
    <property type="entry name" value="Phosphoenolpyruvate/pyruvate domain"/>
    <property type="match status" value="1"/>
</dbReference>
<keyword evidence="7" id="KW-1185">Reference proteome</keyword>
<sequence length="331" mass="35953">MERSRLELEREILETESSRRPVWVKPNWSKGMIGRSSFRISEERISAREGVEKRRRRKTARQSARRRRETMAAESKSLKACLTSVGNREQEPLYGLFLATFSPTMAEIAAHSGYDFAVIDMLYGYGDIPHVLPCLHALSATHTPSLIRLPESSAVWAKKALDIGPAGLIFPGINSPKSAQDAVSYCAYPPKGVRGAAHPAVRASNYGLDQNYLSKCEHDLLIICQIDSEVGLESVKDIAAVDGVDCVMLGPLGPGLSPDKLRMAEDAVLELKGSRGPGKGPHLAGCGGVELKKLGYHLVCGSTDVTLFRDAALASVNSFKSSTSGSYIECY</sequence>
<accession>A0A445DKW1</accession>
<dbReference type="GO" id="GO:0005737">
    <property type="term" value="C:cytoplasm"/>
    <property type="evidence" value="ECO:0007669"/>
    <property type="project" value="TreeGrafter"/>
</dbReference>
<evidence type="ECO:0000256" key="1">
    <source>
        <dbReference type="ARBA" id="ARBA00005568"/>
    </source>
</evidence>
<protein>
    <recommendedName>
        <fullName evidence="5">HpcH/HpaI aldolase/citrate lyase domain-containing protein</fullName>
    </recommendedName>
</protein>
<proteinExistence type="inferred from homology"/>
<comment type="caution">
    <text evidence="6">The sequence shown here is derived from an EMBL/GenBank/DDBJ whole genome shotgun (WGS) entry which is preliminary data.</text>
</comment>
<keyword evidence="2" id="KW-0479">Metal-binding</keyword>
<dbReference type="GO" id="GO:0016832">
    <property type="term" value="F:aldehyde-lyase activity"/>
    <property type="evidence" value="ECO:0007669"/>
    <property type="project" value="TreeGrafter"/>
</dbReference>
<gene>
    <name evidence="6" type="ORF">Ahy_A04g021577</name>
</gene>
<dbReference type="Pfam" id="PF03328">
    <property type="entry name" value="HpcH_HpaI"/>
    <property type="match status" value="1"/>
</dbReference>
<comment type="similarity">
    <text evidence="1">Belongs to the HpcH/HpaI aldolase family.</text>
</comment>
<evidence type="ECO:0000259" key="5">
    <source>
        <dbReference type="Pfam" id="PF03328"/>
    </source>
</evidence>
<evidence type="ECO:0000256" key="4">
    <source>
        <dbReference type="SAM" id="MobiDB-lite"/>
    </source>
</evidence>
<dbReference type="GO" id="GO:0046872">
    <property type="term" value="F:metal ion binding"/>
    <property type="evidence" value="ECO:0007669"/>
    <property type="project" value="UniProtKB-KW"/>
</dbReference>